<dbReference type="Pfam" id="PF14004">
    <property type="entry name" value="DUF4227"/>
    <property type="match status" value="1"/>
</dbReference>
<protein>
    <submittedName>
        <fullName evidence="2">DUF4227 family protein</fullName>
    </submittedName>
</protein>
<keyword evidence="3" id="KW-1185">Reference proteome</keyword>
<keyword evidence="1" id="KW-1133">Transmembrane helix</keyword>
<reference evidence="3" key="1">
    <citation type="journal article" date="2019" name="Int. J. Syst. Evol. Microbiol.">
        <title>The Global Catalogue of Microorganisms (GCM) 10K type strain sequencing project: providing services to taxonomists for standard genome sequencing and annotation.</title>
        <authorList>
            <consortium name="The Broad Institute Genomics Platform"/>
            <consortium name="The Broad Institute Genome Sequencing Center for Infectious Disease"/>
            <person name="Wu L."/>
            <person name="Ma J."/>
        </authorList>
    </citation>
    <scope>NUCLEOTIDE SEQUENCE [LARGE SCALE GENOMIC DNA]</scope>
    <source>
        <strain evidence="3">CCUG 57263</strain>
    </source>
</reference>
<organism evidence="2 3">
    <name type="scientific">Paenibacillus residui</name>
    <dbReference type="NCBI Taxonomy" id="629724"/>
    <lineage>
        <taxon>Bacteria</taxon>
        <taxon>Bacillati</taxon>
        <taxon>Bacillota</taxon>
        <taxon>Bacilli</taxon>
        <taxon>Bacillales</taxon>
        <taxon>Paenibacillaceae</taxon>
        <taxon>Paenibacillus</taxon>
    </lineage>
</organism>
<evidence type="ECO:0000256" key="1">
    <source>
        <dbReference type="SAM" id="Phobius"/>
    </source>
</evidence>
<gene>
    <name evidence="2" type="ORF">ACFQ03_23410</name>
</gene>
<dbReference type="Proteomes" id="UP001597120">
    <property type="component" value="Unassembled WGS sequence"/>
</dbReference>
<proteinExistence type="predicted"/>
<accession>A0ABW3DF28</accession>
<name>A0ABW3DF28_9BACL</name>
<sequence length="77" mass="9246">MILSVRKWVQRFKFLVTFIVLTYLMYLLLAVISEWIQPADRYKEPGGRAVKVFQPGRLAEEPDGMIDRLRMFYWYGQ</sequence>
<dbReference type="RefSeq" id="WP_379291345.1">
    <property type="nucleotide sequence ID" value="NZ_JBHTIU010000100.1"/>
</dbReference>
<dbReference type="InterPro" id="IPR025321">
    <property type="entry name" value="DUF4227"/>
</dbReference>
<evidence type="ECO:0000313" key="2">
    <source>
        <dbReference type="EMBL" id="MFD0872070.1"/>
    </source>
</evidence>
<comment type="caution">
    <text evidence="2">The sequence shown here is derived from an EMBL/GenBank/DDBJ whole genome shotgun (WGS) entry which is preliminary data.</text>
</comment>
<keyword evidence="1" id="KW-0812">Transmembrane</keyword>
<keyword evidence="1" id="KW-0472">Membrane</keyword>
<feature type="transmembrane region" description="Helical" evidence="1">
    <location>
        <begin position="12"/>
        <end position="32"/>
    </location>
</feature>
<dbReference type="EMBL" id="JBHTIU010000100">
    <property type="protein sequence ID" value="MFD0872070.1"/>
    <property type="molecule type" value="Genomic_DNA"/>
</dbReference>
<evidence type="ECO:0000313" key="3">
    <source>
        <dbReference type="Proteomes" id="UP001597120"/>
    </source>
</evidence>